<dbReference type="OrthoDB" id="9799572at2"/>
<keyword evidence="6" id="KW-0472">Membrane</keyword>
<dbReference type="GO" id="GO:0016020">
    <property type="term" value="C:membrane"/>
    <property type="evidence" value="ECO:0007669"/>
    <property type="project" value="UniProtKB-SubCell"/>
</dbReference>
<dbReference type="RefSeq" id="WP_013383916.1">
    <property type="nucleotide sequence ID" value="NC_017384.1"/>
</dbReference>
<dbReference type="eggNOG" id="ENOG5032RJS">
    <property type="taxonomic scope" value="Bacteria"/>
</dbReference>
<evidence type="ECO:0000313" key="7">
    <source>
        <dbReference type="EMBL" id="AEM40463.1"/>
    </source>
</evidence>
<keyword evidence="4" id="KW-0809">Transit peptide</keyword>
<dbReference type="KEGG" id="kvl:KVU_0624"/>
<protein>
    <submittedName>
        <fullName evidence="7">NADH-ubiquinone oxidoreductase family protein</fullName>
    </submittedName>
</protein>
<dbReference type="PANTHER" id="PTHR12219:SF8">
    <property type="entry name" value="NADH DEHYDROGENASE [UBIQUINONE] IRON-SULFUR PROTEIN 4, MITOCHONDRIAL"/>
    <property type="match status" value="1"/>
</dbReference>
<organism evidence="7 8">
    <name type="scientific">Ketogulonicigenium vulgare (strain WSH-001)</name>
    <dbReference type="NCBI Taxonomy" id="759362"/>
    <lineage>
        <taxon>Bacteria</taxon>
        <taxon>Pseudomonadati</taxon>
        <taxon>Pseudomonadota</taxon>
        <taxon>Alphaproteobacteria</taxon>
        <taxon>Rhodobacterales</taxon>
        <taxon>Roseobacteraceae</taxon>
        <taxon>Ketogulonicigenium</taxon>
    </lineage>
</organism>
<accession>F9Y3U9</accession>
<dbReference type="EMBL" id="CP002018">
    <property type="protein sequence ID" value="AEM40463.1"/>
    <property type="molecule type" value="Genomic_DNA"/>
</dbReference>
<evidence type="ECO:0000256" key="3">
    <source>
        <dbReference type="ARBA" id="ARBA00022660"/>
    </source>
</evidence>
<reference evidence="7 8" key="1">
    <citation type="journal article" date="2011" name="J. Bacteriol.">
        <title>Complete genome sequence of the industrial strain Ketogulonicigenium vulgare WSH-001.</title>
        <authorList>
            <person name="Liu L."/>
            <person name="Li Y."/>
            <person name="Zhang J."/>
            <person name="Zhou Z."/>
            <person name="Liu J."/>
            <person name="Li X."/>
            <person name="Zhou J."/>
            <person name="Du G."/>
            <person name="Wang L."/>
            <person name="Chen J."/>
        </authorList>
    </citation>
    <scope>NUCLEOTIDE SEQUENCE [LARGE SCALE GENOMIC DNA]</scope>
    <source>
        <strain evidence="7 8">WSH-001</strain>
    </source>
</reference>
<evidence type="ECO:0000256" key="4">
    <source>
        <dbReference type="ARBA" id="ARBA00022946"/>
    </source>
</evidence>
<keyword evidence="3" id="KW-0679">Respiratory chain</keyword>
<evidence type="ECO:0000256" key="2">
    <source>
        <dbReference type="ARBA" id="ARBA00022448"/>
    </source>
</evidence>
<keyword evidence="8" id="KW-1185">Reference proteome</keyword>
<evidence type="ECO:0000256" key="6">
    <source>
        <dbReference type="ARBA" id="ARBA00023136"/>
    </source>
</evidence>
<dbReference type="HOGENOM" id="CLU_077196_4_1_5"/>
<dbReference type="PATRIC" id="fig|759362.5.peg.653"/>
<dbReference type="Proteomes" id="UP000000692">
    <property type="component" value="Chromosome"/>
</dbReference>
<evidence type="ECO:0000313" key="8">
    <source>
        <dbReference type="Proteomes" id="UP000000692"/>
    </source>
</evidence>
<proteinExistence type="predicted"/>
<sequence>MSARIYRPARTAMSSGTAKTQVWVLEWDASAAPQIDPLMGWIGHGDTQSQMRLQFETLDAALAYAAAHDIDVVTLPTQERAPQLRSLGYGENFATNRREPWSH</sequence>
<keyword evidence="2" id="KW-0813">Transport</keyword>
<dbReference type="Pfam" id="PF04800">
    <property type="entry name" value="NDUS4"/>
    <property type="match status" value="1"/>
</dbReference>
<keyword evidence="5" id="KW-0249">Electron transport</keyword>
<dbReference type="Gene3D" id="3.30.160.190">
    <property type="entry name" value="atu1810 like domain"/>
    <property type="match status" value="1"/>
</dbReference>
<dbReference type="PANTHER" id="PTHR12219">
    <property type="entry name" value="NADH-UBIQUINONE OXIDOREDUCTASE"/>
    <property type="match status" value="1"/>
</dbReference>
<name>F9Y3U9_KETVW</name>
<evidence type="ECO:0000256" key="1">
    <source>
        <dbReference type="ARBA" id="ARBA00004370"/>
    </source>
</evidence>
<comment type="subcellular location">
    <subcellularLocation>
        <location evidence="1">Membrane</location>
    </subcellularLocation>
</comment>
<dbReference type="AlphaFoldDB" id="F9Y3U9"/>
<dbReference type="InterPro" id="IPR006885">
    <property type="entry name" value="NADH_UbQ_FeS_4_mit-like"/>
</dbReference>
<keyword evidence="7" id="KW-0830">Ubiquinone</keyword>
<dbReference type="GO" id="GO:0022900">
    <property type="term" value="P:electron transport chain"/>
    <property type="evidence" value="ECO:0007669"/>
    <property type="project" value="InterPro"/>
</dbReference>
<gene>
    <name evidence="7" type="ordered locus">KVU_0624</name>
</gene>
<evidence type="ECO:0000256" key="5">
    <source>
        <dbReference type="ARBA" id="ARBA00022982"/>
    </source>
</evidence>
<dbReference type="InterPro" id="IPR038532">
    <property type="entry name" value="NDUFS4-like_sf"/>
</dbReference>